<evidence type="ECO:0000313" key="4">
    <source>
        <dbReference type="Proteomes" id="UP000319160"/>
    </source>
</evidence>
<dbReference type="InterPro" id="IPR013094">
    <property type="entry name" value="AB_hydrolase_3"/>
</dbReference>
<dbReference type="GO" id="GO:0016787">
    <property type="term" value="F:hydrolase activity"/>
    <property type="evidence" value="ECO:0007669"/>
    <property type="project" value="UniProtKB-KW"/>
</dbReference>
<keyword evidence="4" id="KW-1185">Reference proteome</keyword>
<sequence length="391" mass="44658">MTDTPLAQDTQPQLHLFSRLYEGTCIITAQNLAMGMKWAQQWYQWFYPPSLKPNYIKMYENRPQLPIRIFFPRDYDQTSPQALPTVFIIHGGGFCMGSPEDDDIWSERFATMHNALVIELNYRKAPAHPFPTAIYDLEALIIAVLNDESLPMDKSRIGVGGFCAGGNLALSVCQLPSIRDKVRPAAVFAICHLVDQTIHTREKLKMRYRKPDLERDIRGKSSWGQTFRWSYVPIGHDLRDPLLSPYFALRDDLPPHIFLIGVELDHLSHEAWRMANKLAGRAVPAFTEMAGQEKPARDSESLILDDERFVFEQVDLGGKRSVHWLLVPDEAQGFDHFSTSFYSSEEAARAAHLKTVAYQELVGQWLRNRAWIPALGRAGKTSPTQTHREYT</sequence>
<accession>A0A553HLY7</accession>
<proteinExistence type="predicted"/>
<dbReference type="Proteomes" id="UP000319160">
    <property type="component" value="Unassembled WGS sequence"/>
</dbReference>
<dbReference type="InterPro" id="IPR050300">
    <property type="entry name" value="GDXG_lipolytic_enzyme"/>
</dbReference>
<dbReference type="OrthoDB" id="408631at2759"/>
<reference evidence="4" key="1">
    <citation type="submission" date="2019-06" db="EMBL/GenBank/DDBJ databases">
        <title>Draft genome sequence of the griseofulvin-producing fungus Xylaria cubensis strain G536.</title>
        <authorList>
            <person name="Mead M.E."/>
            <person name="Raja H.A."/>
            <person name="Steenwyk J.L."/>
            <person name="Knowles S.L."/>
            <person name="Oberlies N.H."/>
            <person name="Rokas A."/>
        </authorList>
    </citation>
    <scope>NUCLEOTIDE SEQUENCE [LARGE SCALE GENOMIC DNA]</scope>
    <source>
        <strain evidence="4">G536</strain>
    </source>
</reference>
<dbReference type="SUPFAM" id="SSF53474">
    <property type="entry name" value="alpha/beta-Hydrolases"/>
    <property type="match status" value="1"/>
</dbReference>
<name>A0A553HLY7_9PEZI</name>
<dbReference type="EMBL" id="VFLP01000076">
    <property type="protein sequence ID" value="TRX88969.1"/>
    <property type="molecule type" value="Genomic_DNA"/>
</dbReference>
<dbReference type="STRING" id="2512241.A0A553HLY7"/>
<protein>
    <recommendedName>
        <fullName evidence="2">Alpha/beta hydrolase fold-3 domain-containing protein</fullName>
    </recommendedName>
</protein>
<evidence type="ECO:0000313" key="3">
    <source>
        <dbReference type="EMBL" id="TRX88969.1"/>
    </source>
</evidence>
<dbReference type="PANTHER" id="PTHR48081:SF8">
    <property type="entry name" value="ALPHA_BETA HYDROLASE FOLD-3 DOMAIN-CONTAINING PROTEIN-RELATED"/>
    <property type="match status" value="1"/>
</dbReference>
<comment type="caution">
    <text evidence="3">The sequence shown here is derived from an EMBL/GenBank/DDBJ whole genome shotgun (WGS) entry which is preliminary data.</text>
</comment>
<keyword evidence="1" id="KW-0378">Hydrolase</keyword>
<evidence type="ECO:0000259" key="2">
    <source>
        <dbReference type="Pfam" id="PF07859"/>
    </source>
</evidence>
<organism evidence="3 4">
    <name type="scientific">Xylaria flabelliformis</name>
    <dbReference type="NCBI Taxonomy" id="2512241"/>
    <lineage>
        <taxon>Eukaryota</taxon>
        <taxon>Fungi</taxon>
        <taxon>Dikarya</taxon>
        <taxon>Ascomycota</taxon>
        <taxon>Pezizomycotina</taxon>
        <taxon>Sordariomycetes</taxon>
        <taxon>Xylariomycetidae</taxon>
        <taxon>Xylariales</taxon>
        <taxon>Xylariaceae</taxon>
        <taxon>Xylaria</taxon>
    </lineage>
</organism>
<dbReference type="AlphaFoldDB" id="A0A553HLY7"/>
<evidence type="ECO:0000256" key="1">
    <source>
        <dbReference type="ARBA" id="ARBA00022801"/>
    </source>
</evidence>
<gene>
    <name evidence="3" type="ORF">FHL15_010091</name>
</gene>
<dbReference type="Gene3D" id="3.40.50.1820">
    <property type="entry name" value="alpha/beta hydrolase"/>
    <property type="match status" value="1"/>
</dbReference>
<dbReference type="InterPro" id="IPR029058">
    <property type="entry name" value="AB_hydrolase_fold"/>
</dbReference>
<dbReference type="PANTHER" id="PTHR48081">
    <property type="entry name" value="AB HYDROLASE SUPERFAMILY PROTEIN C4A8.06C"/>
    <property type="match status" value="1"/>
</dbReference>
<feature type="domain" description="Alpha/beta hydrolase fold-3" evidence="2">
    <location>
        <begin position="86"/>
        <end position="285"/>
    </location>
</feature>
<dbReference type="Pfam" id="PF07859">
    <property type="entry name" value="Abhydrolase_3"/>
    <property type="match status" value="1"/>
</dbReference>